<evidence type="ECO:0000313" key="3">
    <source>
        <dbReference type="Proteomes" id="UP001153269"/>
    </source>
</evidence>
<evidence type="ECO:0000256" key="1">
    <source>
        <dbReference type="SAM" id="MobiDB-lite"/>
    </source>
</evidence>
<dbReference type="Pfam" id="PF07397">
    <property type="entry name" value="DUF1502"/>
    <property type="match status" value="1"/>
</dbReference>
<evidence type="ECO:0000313" key="2">
    <source>
        <dbReference type="EMBL" id="CAB1454820.1"/>
    </source>
</evidence>
<dbReference type="Proteomes" id="UP001153269">
    <property type="component" value="Unassembled WGS sequence"/>
</dbReference>
<comment type="caution">
    <text evidence="2">The sequence shown here is derived from an EMBL/GenBank/DDBJ whole genome shotgun (WGS) entry which is preliminary data.</text>
</comment>
<protein>
    <submittedName>
        <fullName evidence="2">Uncharacterized protein</fullName>
    </submittedName>
</protein>
<feature type="region of interest" description="Disordered" evidence="1">
    <location>
        <begin position="101"/>
        <end position="124"/>
    </location>
</feature>
<organism evidence="2 3">
    <name type="scientific">Pleuronectes platessa</name>
    <name type="common">European plaice</name>
    <dbReference type="NCBI Taxonomy" id="8262"/>
    <lineage>
        <taxon>Eukaryota</taxon>
        <taxon>Metazoa</taxon>
        <taxon>Chordata</taxon>
        <taxon>Craniata</taxon>
        <taxon>Vertebrata</taxon>
        <taxon>Euteleostomi</taxon>
        <taxon>Actinopterygii</taxon>
        <taxon>Neopterygii</taxon>
        <taxon>Teleostei</taxon>
        <taxon>Neoteleostei</taxon>
        <taxon>Acanthomorphata</taxon>
        <taxon>Carangaria</taxon>
        <taxon>Pleuronectiformes</taxon>
        <taxon>Pleuronectoidei</taxon>
        <taxon>Pleuronectidae</taxon>
        <taxon>Pleuronectes</taxon>
    </lineage>
</organism>
<dbReference type="InterPro" id="IPR010871">
    <property type="entry name" value="DUF1502"/>
</dbReference>
<proteinExistence type="predicted"/>
<dbReference type="AlphaFoldDB" id="A0A9N7VSC7"/>
<keyword evidence="3" id="KW-1185">Reference proteome</keyword>
<dbReference type="EMBL" id="CADEAL010004226">
    <property type="protein sequence ID" value="CAB1454820.1"/>
    <property type="molecule type" value="Genomic_DNA"/>
</dbReference>
<gene>
    <name evidence="2" type="ORF">PLEPLA_LOCUS42587</name>
</gene>
<sequence>MGHLSAGRLRGEDLTLSQSPTQKLGVDSRSNNTIHSCSTLTHNEPVDSCVQLDRPRPESSSVLETQTCPVRGAGPPAAGFVPRTEGVPRSPEVFCKVLKTPEESTESNESCRIWTSPAETRGVA</sequence>
<feature type="compositionally biased region" description="Polar residues" evidence="1">
    <location>
        <begin position="58"/>
        <end position="68"/>
    </location>
</feature>
<name>A0A9N7VSC7_PLEPL</name>
<feature type="region of interest" description="Disordered" evidence="1">
    <location>
        <begin position="1"/>
        <end position="30"/>
    </location>
</feature>
<reference evidence="2" key="1">
    <citation type="submission" date="2020-03" db="EMBL/GenBank/DDBJ databases">
        <authorList>
            <person name="Weist P."/>
        </authorList>
    </citation>
    <scope>NUCLEOTIDE SEQUENCE</scope>
</reference>
<feature type="region of interest" description="Disordered" evidence="1">
    <location>
        <begin position="51"/>
        <end position="86"/>
    </location>
</feature>
<accession>A0A9N7VSC7</accession>
<feature type="compositionally biased region" description="Polar residues" evidence="1">
    <location>
        <begin position="15"/>
        <end position="30"/>
    </location>
</feature>